<sequence length="410" mass="44305">MADETAAAATAPATAPATATPATQEVDYSLNNPDVFSKYKDAAEIAHRVLEAVIKLAVDGATVLSLCQEGDKLLDEETQKVYKGKKISKGIAFPTTVSPNDILTPYTPLSTDLVEAAIVIASGDVLKIQLGAQIDGFPAIISDTIVVGEPKPDRNELLLATHYCNEALLRLMLPADAHPSSTPEKPYKAPTSYVITETLKKIAAVYDCTLVESTTSFVFARNEIEGKKRLVLLPGEGIPKSEGAPEVGDVWGVELSLSKGSGKVKEVPGKRPTLHRKTETKLLLKRETSRTTLNEVLKKFGSFPFGLRQLDDERTAKMGIVECVRSNVLRQFEVLGDKDGAITSRLFTTIAITKAGITKLAGPSPIDLEKITSEKKIEDEAILELLAIPLKEAKGASKKKKKKSVKKDEE</sequence>
<feature type="region of interest" description="Disordered" evidence="2">
    <location>
        <begin position="1"/>
        <end position="24"/>
    </location>
</feature>
<feature type="domain" description="Peptidase M24" evidence="3">
    <location>
        <begin position="38"/>
        <end position="174"/>
    </location>
</feature>
<evidence type="ECO:0000313" key="5">
    <source>
        <dbReference type="Proteomes" id="UP001447188"/>
    </source>
</evidence>
<gene>
    <name evidence="4" type="ORF">Q9L58_007025</name>
</gene>
<evidence type="ECO:0000313" key="4">
    <source>
        <dbReference type="EMBL" id="KAL0634076.1"/>
    </source>
</evidence>
<dbReference type="CDD" id="cd01089">
    <property type="entry name" value="PA2G4-like"/>
    <property type="match status" value="1"/>
</dbReference>
<dbReference type="InterPro" id="IPR000994">
    <property type="entry name" value="Pept_M24"/>
</dbReference>
<reference evidence="4 5" key="1">
    <citation type="submission" date="2024-02" db="EMBL/GenBank/DDBJ databases">
        <title>Discinaceae phylogenomics.</title>
        <authorList>
            <person name="Dirks A.C."/>
            <person name="James T.Y."/>
        </authorList>
    </citation>
    <scope>NUCLEOTIDE SEQUENCE [LARGE SCALE GENOMIC DNA]</scope>
    <source>
        <strain evidence="4 5">ACD0624</strain>
    </source>
</reference>
<accession>A0ABR3GEU4</accession>
<dbReference type="SUPFAM" id="SSF46785">
    <property type="entry name" value="Winged helix' DNA-binding domain"/>
    <property type="match status" value="1"/>
</dbReference>
<dbReference type="InterPro" id="IPR047113">
    <property type="entry name" value="PA2G4/ARX1"/>
</dbReference>
<protein>
    <recommendedName>
        <fullName evidence="3">Peptidase M24 domain-containing protein</fullName>
    </recommendedName>
</protein>
<dbReference type="Gene3D" id="1.10.10.10">
    <property type="entry name" value="Winged helix-like DNA-binding domain superfamily/Winged helix DNA-binding domain"/>
    <property type="match status" value="1"/>
</dbReference>
<organism evidence="4 5">
    <name type="scientific">Discina gigas</name>
    <dbReference type="NCBI Taxonomy" id="1032678"/>
    <lineage>
        <taxon>Eukaryota</taxon>
        <taxon>Fungi</taxon>
        <taxon>Dikarya</taxon>
        <taxon>Ascomycota</taxon>
        <taxon>Pezizomycotina</taxon>
        <taxon>Pezizomycetes</taxon>
        <taxon>Pezizales</taxon>
        <taxon>Discinaceae</taxon>
        <taxon>Discina</taxon>
    </lineage>
</organism>
<dbReference type="PANTHER" id="PTHR10804:SF11">
    <property type="entry name" value="PROLIFERATION-ASSOCIATED PROTEIN 2G4"/>
    <property type="match status" value="1"/>
</dbReference>
<dbReference type="InterPro" id="IPR036388">
    <property type="entry name" value="WH-like_DNA-bd_sf"/>
</dbReference>
<dbReference type="Pfam" id="PF00557">
    <property type="entry name" value="Peptidase_M24"/>
    <property type="match status" value="1"/>
</dbReference>
<evidence type="ECO:0000256" key="1">
    <source>
        <dbReference type="ARBA" id="ARBA00007319"/>
    </source>
</evidence>
<comment type="similarity">
    <text evidence="1">Belongs to the peptidase M24 family.</text>
</comment>
<dbReference type="Gene3D" id="3.90.230.10">
    <property type="entry name" value="Creatinase/methionine aminopeptidase superfamily"/>
    <property type="match status" value="1"/>
</dbReference>
<dbReference type="InterPro" id="IPR036005">
    <property type="entry name" value="Creatinase/aminopeptidase-like"/>
</dbReference>
<dbReference type="SUPFAM" id="SSF55920">
    <property type="entry name" value="Creatinase/aminopeptidase"/>
    <property type="match status" value="1"/>
</dbReference>
<dbReference type="InterPro" id="IPR036390">
    <property type="entry name" value="WH_DNA-bd_sf"/>
</dbReference>
<dbReference type="PANTHER" id="PTHR10804">
    <property type="entry name" value="PROTEASE FAMILY M24 METHIONYL AMINOPEPTIDASE, AMINOPEPTIDASE P"/>
    <property type="match status" value="1"/>
</dbReference>
<dbReference type="Proteomes" id="UP001447188">
    <property type="component" value="Unassembled WGS sequence"/>
</dbReference>
<name>A0ABR3GEU4_9PEZI</name>
<proteinExistence type="inferred from homology"/>
<evidence type="ECO:0000256" key="2">
    <source>
        <dbReference type="SAM" id="MobiDB-lite"/>
    </source>
</evidence>
<keyword evidence="5" id="KW-1185">Reference proteome</keyword>
<feature type="compositionally biased region" description="Low complexity" evidence="2">
    <location>
        <begin position="1"/>
        <end position="23"/>
    </location>
</feature>
<dbReference type="EMBL" id="JBBBZM010000105">
    <property type="protein sequence ID" value="KAL0634076.1"/>
    <property type="molecule type" value="Genomic_DNA"/>
</dbReference>
<comment type="caution">
    <text evidence="4">The sequence shown here is derived from an EMBL/GenBank/DDBJ whole genome shotgun (WGS) entry which is preliminary data.</text>
</comment>
<evidence type="ECO:0000259" key="3">
    <source>
        <dbReference type="Pfam" id="PF00557"/>
    </source>
</evidence>